<reference evidence="4 5" key="2">
    <citation type="submission" date="2018-08" db="EMBL/GenBank/DDBJ databases">
        <title>The draft genome of Acinetobacter sichuanensis strain WCHAc060041.</title>
        <authorList>
            <person name="Qin J."/>
            <person name="Feng Y."/>
            <person name="Zong Z."/>
        </authorList>
    </citation>
    <scope>NUCLEOTIDE SEQUENCE [LARGE SCALE GENOMIC DNA]</scope>
    <source>
        <strain evidence="4 5">WCHAc060041</strain>
    </source>
</reference>
<evidence type="ECO:0000313" key="5">
    <source>
        <dbReference type="Proteomes" id="UP000240957"/>
    </source>
</evidence>
<sequence>MKKQLFMFCLPFFVMQSSFALNIQQLKTSWSGIYDGQKIGVFIESIDRNQVKGYSILGKNKQNFSGKVQTTSQGYKITAVESGPKASSGTFTFLVSENQPKTLQSSWESTTAKVKPKYFDLKPQQCRYAKNEGSFAEASNRLLKDDDLQLPPDELDYMRNSIYARHGYSFANKEIANAFSEADWYMPCSTNVENQLTQIEKTNIQRIKKVRPYMEKMKWGR</sequence>
<feature type="domain" description="YARHG" evidence="2">
    <location>
        <begin position="131"/>
        <end position="212"/>
    </location>
</feature>
<evidence type="ECO:0000259" key="2">
    <source>
        <dbReference type="SMART" id="SM01324"/>
    </source>
</evidence>
<gene>
    <name evidence="3" type="ORF">ACFODO_01130</name>
    <name evidence="4" type="ORF">C9E89_003110</name>
</gene>
<dbReference type="RefSeq" id="WP_107006978.1">
    <property type="nucleotide sequence ID" value="NZ_JBHRSF010000003.1"/>
</dbReference>
<dbReference type="EMBL" id="PYIX02000003">
    <property type="protein sequence ID" value="RFC84917.1"/>
    <property type="molecule type" value="Genomic_DNA"/>
</dbReference>
<feature type="signal peptide" evidence="1">
    <location>
        <begin position="1"/>
        <end position="20"/>
    </location>
</feature>
<reference evidence="3" key="1">
    <citation type="journal article" date="2014" name="Int. J. Syst. Evol. Microbiol.">
        <title>Complete genome of a new Firmicutes species belonging to the dominant human colonic microbiota ('Ruminococcus bicirculans') reveals two chromosomes and a selective capacity to utilize plant glucans.</title>
        <authorList>
            <consortium name="NISC Comparative Sequencing Program"/>
            <person name="Wegmann U."/>
            <person name="Louis P."/>
            <person name="Goesmann A."/>
            <person name="Henrissat B."/>
            <person name="Duncan S.H."/>
            <person name="Flint H.J."/>
        </authorList>
    </citation>
    <scope>NUCLEOTIDE SEQUENCE</scope>
    <source>
        <strain evidence="3">KCTC 62575</strain>
    </source>
</reference>
<reference evidence="6" key="3">
    <citation type="journal article" date="2019" name="Int. J. Syst. Evol. Microbiol.">
        <title>The Global Catalogue of Microorganisms (GCM) 10K type strain sequencing project: providing services to taxonomists for standard genome sequencing and annotation.</title>
        <authorList>
            <consortium name="The Broad Institute Genomics Platform"/>
            <consortium name="The Broad Institute Genome Sequencing Center for Infectious Disease"/>
            <person name="Wu L."/>
            <person name="Ma J."/>
        </authorList>
    </citation>
    <scope>NUCLEOTIDE SEQUENCE [LARGE SCALE GENOMIC DNA]</scope>
    <source>
        <strain evidence="6">KCTC 62575</strain>
    </source>
</reference>
<dbReference type="OrthoDB" id="105971at2"/>
<evidence type="ECO:0000256" key="1">
    <source>
        <dbReference type="SAM" id="SignalP"/>
    </source>
</evidence>
<evidence type="ECO:0000313" key="4">
    <source>
        <dbReference type="EMBL" id="RFC84917.1"/>
    </source>
</evidence>
<evidence type="ECO:0000313" key="6">
    <source>
        <dbReference type="Proteomes" id="UP001595455"/>
    </source>
</evidence>
<accession>A0A371YTX6</accession>
<dbReference type="InterPro" id="IPR038434">
    <property type="entry name" value="YARHG_sf"/>
</dbReference>
<dbReference type="Gene3D" id="1.20.58.1690">
    <property type="match status" value="1"/>
</dbReference>
<dbReference type="EMBL" id="JBHRSF010000003">
    <property type="protein sequence ID" value="MFC2993897.1"/>
    <property type="molecule type" value="Genomic_DNA"/>
</dbReference>
<dbReference type="Proteomes" id="UP001595455">
    <property type="component" value="Unassembled WGS sequence"/>
</dbReference>
<dbReference type="SMART" id="SM01324">
    <property type="entry name" value="YARHG"/>
    <property type="match status" value="1"/>
</dbReference>
<dbReference type="AlphaFoldDB" id="A0A371YTX6"/>
<dbReference type="InterPro" id="IPR025582">
    <property type="entry name" value="YARHG_dom"/>
</dbReference>
<name>A0A371YTX6_9GAMM</name>
<proteinExistence type="predicted"/>
<organism evidence="4 5">
    <name type="scientific">Acinetobacter sichuanensis</name>
    <dbReference type="NCBI Taxonomy" id="2136183"/>
    <lineage>
        <taxon>Bacteria</taxon>
        <taxon>Pseudomonadati</taxon>
        <taxon>Pseudomonadota</taxon>
        <taxon>Gammaproteobacteria</taxon>
        <taxon>Moraxellales</taxon>
        <taxon>Moraxellaceae</taxon>
        <taxon>Acinetobacter</taxon>
    </lineage>
</organism>
<feature type="chain" id="PRO_5016993348" evidence="1">
    <location>
        <begin position="21"/>
        <end position="221"/>
    </location>
</feature>
<evidence type="ECO:0000313" key="3">
    <source>
        <dbReference type="EMBL" id="MFC2993897.1"/>
    </source>
</evidence>
<reference evidence="3" key="4">
    <citation type="submission" date="2024-09" db="EMBL/GenBank/DDBJ databases">
        <authorList>
            <person name="Sun Q."/>
            <person name="Mori K."/>
        </authorList>
    </citation>
    <scope>NUCLEOTIDE SEQUENCE</scope>
    <source>
        <strain evidence="3">KCTC 62575</strain>
    </source>
</reference>
<protein>
    <submittedName>
        <fullName evidence="4">YARHG domain-containing protein</fullName>
    </submittedName>
</protein>
<keyword evidence="1" id="KW-0732">Signal</keyword>
<keyword evidence="6" id="KW-1185">Reference proteome</keyword>
<dbReference type="Proteomes" id="UP000240957">
    <property type="component" value="Unassembled WGS sequence"/>
</dbReference>
<comment type="caution">
    <text evidence="4">The sequence shown here is derived from an EMBL/GenBank/DDBJ whole genome shotgun (WGS) entry which is preliminary data.</text>
</comment>
<dbReference type="Pfam" id="PF13308">
    <property type="entry name" value="YARHG"/>
    <property type="match status" value="1"/>
</dbReference>